<dbReference type="Pfam" id="PF01095">
    <property type="entry name" value="Pectinesterase"/>
    <property type="match status" value="2"/>
</dbReference>
<dbReference type="InterPro" id="IPR000070">
    <property type="entry name" value="Pectinesterase_cat"/>
</dbReference>
<feature type="domain" description="Pectinesterase catalytic" evidence="4">
    <location>
        <begin position="148"/>
        <end position="370"/>
    </location>
</feature>
<dbReference type="OrthoDB" id="696979at2"/>
<evidence type="ECO:0000313" key="5">
    <source>
        <dbReference type="EMBL" id="AYD47299.1"/>
    </source>
</evidence>
<gene>
    <name evidence="5" type="ORF">D6B99_06540</name>
</gene>
<dbReference type="SUPFAM" id="SSF51126">
    <property type="entry name" value="Pectin lyase-like"/>
    <property type="match status" value="1"/>
</dbReference>
<proteinExistence type="inferred from homology"/>
<keyword evidence="6" id="KW-1185">Reference proteome</keyword>
<dbReference type="GO" id="GO:0042545">
    <property type="term" value="P:cell wall modification"/>
    <property type="evidence" value="ECO:0007669"/>
    <property type="project" value="InterPro"/>
</dbReference>
<dbReference type="Proteomes" id="UP000266118">
    <property type="component" value="Chromosome"/>
</dbReference>
<sequence length="452" mass="50376">MDIKNISLGILLFCLFSFPKNSYGQQLQSQIELKTTKGNGVYNAVVDINGTGDYTSIQGAINAAPAGNTTPWLIFVKRGDYKEVVVIPKEKTFIHLIGQDKNTTVIHYKLNVQALPMKDSKWYQNDKAAWKFSVHNPKAKVYKLPGEVVTINAENFYAENISFINDWGVEKQNGPQALAISTQADRIAFNNCIFRSFQDTWMTSLKGLNDRLYATNCWIEGAVDYFYGGGNAYVEKSTFYNVRSGSVIVAPSHKEGTKWGYVFDHCIIDGNSAAADGKLKMGRPWHDRPIAIYLYTVMKIPVSKEGWTDMGTIPSIFADYKSVDANGNPINTSQRKTIFKDRNGKEGISKAKLTNEEAAKYTYSNVVKGDDNWDPRLLMNALPKPSVTHIGETLSWKALSGAKGYIVFCNNVIIGFTQTTIFTLAQYSNNLNYQICGVNKNGSLGLKSEISR</sequence>
<dbReference type="AlphaFoldDB" id="A0A386HNU1"/>
<accession>A0A386HNU1</accession>
<keyword evidence="3" id="KW-0063">Aspartyl esterase</keyword>
<evidence type="ECO:0000259" key="4">
    <source>
        <dbReference type="Pfam" id="PF01095"/>
    </source>
</evidence>
<dbReference type="InterPro" id="IPR012334">
    <property type="entry name" value="Pectin_lyas_fold"/>
</dbReference>
<dbReference type="GO" id="GO:0009279">
    <property type="term" value="C:cell outer membrane"/>
    <property type="evidence" value="ECO:0007669"/>
    <property type="project" value="TreeGrafter"/>
</dbReference>
<dbReference type="Gene3D" id="2.160.20.10">
    <property type="entry name" value="Single-stranded right-handed beta-helix, Pectin lyase-like"/>
    <property type="match status" value="1"/>
</dbReference>
<organism evidence="5 6">
    <name type="scientific">Arachidicoccus soli</name>
    <dbReference type="NCBI Taxonomy" id="2341117"/>
    <lineage>
        <taxon>Bacteria</taxon>
        <taxon>Pseudomonadati</taxon>
        <taxon>Bacteroidota</taxon>
        <taxon>Chitinophagia</taxon>
        <taxon>Chitinophagales</taxon>
        <taxon>Chitinophagaceae</taxon>
        <taxon>Arachidicoccus</taxon>
    </lineage>
</organism>
<reference evidence="5 6" key="1">
    <citation type="submission" date="2018-09" db="EMBL/GenBank/DDBJ databases">
        <title>Arachidicoccus sp. nov., a bacterium isolated from soil.</title>
        <authorList>
            <person name="Weon H.-Y."/>
            <person name="Kwon S.-W."/>
            <person name="Lee S.A."/>
        </authorList>
    </citation>
    <scope>NUCLEOTIDE SEQUENCE [LARGE SCALE GENOMIC DNA]</scope>
    <source>
        <strain evidence="5 6">KIS59-12</strain>
    </source>
</reference>
<dbReference type="PANTHER" id="PTHR31321:SF57">
    <property type="entry name" value="PECTINESTERASE 53-RELATED"/>
    <property type="match status" value="1"/>
</dbReference>
<feature type="domain" description="Pectinesterase catalytic" evidence="4">
    <location>
        <begin position="43"/>
        <end position="112"/>
    </location>
</feature>
<dbReference type="PANTHER" id="PTHR31321">
    <property type="entry name" value="ACYL-COA THIOESTER HYDROLASE YBHC-RELATED"/>
    <property type="match status" value="1"/>
</dbReference>
<dbReference type="EMBL" id="CP032489">
    <property type="protein sequence ID" value="AYD47299.1"/>
    <property type="molecule type" value="Genomic_DNA"/>
</dbReference>
<evidence type="ECO:0000313" key="6">
    <source>
        <dbReference type="Proteomes" id="UP000266118"/>
    </source>
</evidence>
<evidence type="ECO:0000256" key="3">
    <source>
        <dbReference type="ARBA" id="ARBA00023085"/>
    </source>
</evidence>
<dbReference type="InterPro" id="IPR011050">
    <property type="entry name" value="Pectin_lyase_fold/virulence"/>
</dbReference>
<keyword evidence="2" id="KW-0378">Hydrolase</keyword>
<dbReference type="RefSeq" id="WP_119986267.1">
    <property type="nucleotide sequence ID" value="NZ_CP032489.1"/>
</dbReference>
<name>A0A386HNU1_9BACT</name>
<comment type="similarity">
    <text evidence="1">Belongs to the pectinesterase family.</text>
</comment>
<dbReference type="KEGG" id="ark:D6B99_06540"/>
<evidence type="ECO:0000256" key="2">
    <source>
        <dbReference type="ARBA" id="ARBA00022801"/>
    </source>
</evidence>
<dbReference type="GO" id="GO:0030599">
    <property type="term" value="F:pectinesterase activity"/>
    <property type="evidence" value="ECO:0007669"/>
    <property type="project" value="InterPro"/>
</dbReference>
<protein>
    <submittedName>
        <fullName evidence="5">Pectin esterase</fullName>
    </submittedName>
</protein>
<evidence type="ECO:0000256" key="1">
    <source>
        <dbReference type="ARBA" id="ARBA00008891"/>
    </source>
</evidence>